<protein>
    <submittedName>
        <fullName evidence="1">Unplaced genomic scaffold scaffold_405, whole genome shotgun sequence</fullName>
    </submittedName>
</protein>
<evidence type="ECO:0000313" key="2">
    <source>
        <dbReference type="Proteomes" id="UP000054538"/>
    </source>
</evidence>
<dbReference type="InParanoid" id="A0A0D0D7V4"/>
<reference evidence="2" key="2">
    <citation type="submission" date="2015-01" db="EMBL/GenBank/DDBJ databases">
        <title>Evolutionary Origins and Diversification of the Mycorrhizal Mutualists.</title>
        <authorList>
            <consortium name="DOE Joint Genome Institute"/>
            <consortium name="Mycorrhizal Genomics Consortium"/>
            <person name="Kohler A."/>
            <person name="Kuo A."/>
            <person name="Nagy L.G."/>
            <person name="Floudas D."/>
            <person name="Copeland A."/>
            <person name="Barry K.W."/>
            <person name="Cichocki N."/>
            <person name="Veneault-Fourrey C."/>
            <person name="LaButti K."/>
            <person name="Lindquist E.A."/>
            <person name="Lipzen A."/>
            <person name="Lundell T."/>
            <person name="Morin E."/>
            <person name="Murat C."/>
            <person name="Riley R."/>
            <person name="Ohm R."/>
            <person name="Sun H."/>
            <person name="Tunlid A."/>
            <person name="Henrissat B."/>
            <person name="Grigoriev I.V."/>
            <person name="Hibbett D.S."/>
            <person name="Martin F."/>
        </authorList>
    </citation>
    <scope>NUCLEOTIDE SEQUENCE [LARGE SCALE GENOMIC DNA]</scope>
    <source>
        <strain evidence="2">Ve08.2h10</strain>
    </source>
</reference>
<evidence type="ECO:0000313" key="1">
    <source>
        <dbReference type="EMBL" id="KIK92942.1"/>
    </source>
</evidence>
<reference evidence="1 2" key="1">
    <citation type="submission" date="2014-04" db="EMBL/GenBank/DDBJ databases">
        <authorList>
            <consortium name="DOE Joint Genome Institute"/>
            <person name="Kuo A."/>
            <person name="Kohler A."/>
            <person name="Jargeat P."/>
            <person name="Nagy L.G."/>
            <person name="Floudas D."/>
            <person name="Copeland A."/>
            <person name="Barry K.W."/>
            <person name="Cichocki N."/>
            <person name="Veneault-Fourrey C."/>
            <person name="LaButti K."/>
            <person name="Lindquist E.A."/>
            <person name="Lipzen A."/>
            <person name="Lundell T."/>
            <person name="Morin E."/>
            <person name="Murat C."/>
            <person name="Sun H."/>
            <person name="Tunlid A."/>
            <person name="Henrissat B."/>
            <person name="Grigoriev I.V."/>
            <person name="Hibbett D.S."/>
            <person name="Martin F."/>
            <person name="Nordberg H.P."/>
            <person name="Cantor M.N."/>
            <person name="Hua S.X."/>
        </authorList>
    </citation>
    <scope>NUCLEOTIDE SEQUENCE [LARGE SCALE GENOMIC DNA]</scope>
    <source>
        <strain evidence="1 2">Ve08.2h10</strain>
    </source>
</reference>
<accession>A0A0D0D7V4</accession>
<keyword evidence="2" id="KW-1185">Reference proteome</keyword>
<name>A0A0D0D7V4_9AGAM</name>
<gene>
    <name evidence="1" type="ORF">PAXRUDRAFT_829485</name>
</gene>
<dbReference type="AlphaFoldDB" id="A0A0D0D7V4"/>
<sequence>MLHQYKAKAAMPRETNRTLTVGGWLLQTDGSSPYRLFVRQSSDSRVVLEEVCLAL</sequence>
<organism evidence="1 2">
    <name type="scientific">Paxillus rubicundulus Ve08.2h10</name>
    <dbReference type="NCBI Taxonomy" id="930991"/>
    <lineage>
        <taxon>Eukaryota</taxon>
        <taxon>Fungi</taxon>
        <taxon>Dikarya</taxon>
        <taxon>Basidiomycota</taxon>
        <taxon>Agaricomycotina</taxon>
        <taxon>Agaricomycetes</taxon>
        <taxon>Agaricomycetidae</taxon>
        <taxon>Boletales</taxon>
        <taxon>Paxilineae</taxon>
        <taxon>Paxillaceae</taxon>
        <taxon>Paxillus</taxon>
    </lineage>
</organism>
<dbReference type="HOGENOM" id="CLU_3033051_0_0_1"/>
<dbReference type="EMBL" id="KN825227">
    <property type="protein sequence ID" value="KIK92942.1"/>
    <property type="molecule type" value="Genomic_DNA"/>
</dbReference>
<proteinExistence type="predicted"/>
<dbReference type="Proteomes" id="UP000054538">
    <property type="component" value="Unassembled WGS sequence"/>
</dbReference>